<feature type="compositionally biased region" description="Low complexity" evidence="1">
    <location>
        <begin position="1"/>
        <end position="17"/>
    </location>
</feature>
<evidence type="ECO:0008006" key="4">
    <source>
        <dbReference type="Google" id="ProtNLM"/>
    </source>
</evidence>
<protein>
    <recommendedName>
        <fullName evidence="4">Tail fiber domain-containing protein</fullName>
    </recommendedName>
</protein>
<comment type="caution">
    <text evidence="2">The sequence shown here is derived from an EMBL/GenBank/DDBJ whole genome shotgun (WGS) entry which is preliminary data.</text>
</comment>
<feature type="region of interest" description="Disordered" evidence="1">
    <location>
        <begin position="1"/>
        <end position="22"/>
    </location>
</feature>
<keyword evidence="3" id="KW-1185">Reference proteome</keyword>
<organism evidence="2 3">
    <name type="scientific">Methylobacterium fujisawaense</name>
    <dbReference type="NCBI Taxonomy" id="107400"/>
    <lineage>
        <taxon>Bacteria</taxon>
        <taxon>Pseudomonadati</taxon>
        <taxon>Pseudomonadota</taxon>
        <taxon>Alphaproteobacteria</taxon>
        <taxon>Hyphomicrobiales</taxon>
        <taxon>Methylobacteriaceae</taxon>
        <taxon>Methylobacterium</taxon>
    </lineage>
</organism>
<evidence type="ECO:0000313" key="3">
    <source>
        <dbReference type="Proteomes" id="UP000565455"/>
    </source>
</evidence>
<name>A0ABR6DAN0_9HYPH</name>
<dbReference type="Proteomes" id="UP000565455">
    <property type="component" value="Unassembled WGS sequence"/>
</dbReference>
<dbReference type="GeneID" id="96604223"/>
<evidence type="ECO:0000256" key="1">
    <source>
        <dbReference type="SAM" id="MobiDB-lite"/>
    </source>
</evidence>
<dbReference type="RefSeq" id="WP_182592069.1">
    <property type="nucleotide sequence ID" value="NZ_JACJIM010000003.1"/>
</dbReference>
<proteinExistence type="predicted"/>
<evidence type="ECO:0000313" key="2">
    <source>
        <dbReference type="EMBL" id="MBA9063136.1"/>
    </source>
</evidence>
<dbReference type="EMBL" id="JACJIM010000003">
    <property type="protein sequence ID" value="MBA9063136.1"/>
    <property type="molecule type" value="Genomic_DNA"/>
</dbReference>
<reference evidence="2 3" key="1">
    <citation type="submission" date="2020-08" db="EMBL/GenBank/DDBJ databases">
        <title>Genomic Encyclopedia of Type Strains, Phase IV (KMG-IV): sequencing the most valuable type-strain genomes for metagenomic binning, comparative biology and taxonomic classification.</title>
        <authorList>
            <person name="Goeker M."/>
        </authorList>
    </citation>
    <scope>NUCLEOTIDE SEQUENCE [LARGE SCALE GENOMIC DNA]</scope>
    <source>
        <strain evidence="2 3">DSM 5686</strain>
    </source>
</reference>
<gene>
    <name evidence="2" type="ORF">GGQ91_002524</name>
</gene>
<sequence length="467" mass="47091">MGGSTQTSTQQQHSETQPWAPAIPGLQAVISDAGKLYNGGSGTGIYSGPRVAQLGDDALTGLQSIRDQFASDNAAPQGISFAQSLLGSSGISPTTAQGLSMLSNVPNVDTSRLSGLADRIGSASNPINQTANSFMSGSRDLTTIPQLDALYAKSQAPSTAETNLSGIAAGNSLDPTTNPIFQKLVKTSSDNALQAQKEAFAASGRYGSGSFAGAATKAVNDTQSQLYASQYNTEAQRQLSANSQIDAARQAASQLGLGITNAKSGVESTNNSQRLAGAQLRQAQQGQEASVLGQVLGGDEFNSNLGVTKAQGFIGAGQTGQSQALQAASMLPALDASRYAPAQQMLGVGSILQGQDQANIGAAQQVFDETNQMPWANLDRYAGLMGGLAGLGGTTDSTGRTQTRTSQSLGSTLIGGLSSGLGLLGMTGAFGPVGAAAGGIGGMSGASSAGGYLTPYLRSAASSIFGR</sequence>
<accession>A0ABR6DAN0</accession>